<dbReference type="EMBL" id="MU004349">
    <property type="protein sequence ID" value="KAF2655443.1"/>
    <property type="molecule type" value="Genomic_DNA"/>
</dbReference>
<sequence>MMHAQILFTLFAVSALAFPTFTVPPATPWEAAPDSAVTCTTTDKVISHTAGIQLNQVLQDACVAMMPPCAYPEQVSNDTACPEITSWALKGVVSSIRDATVENATNTNKLSGYKVEFSVTPASQNSAPVMWEPADCYGYLNHILMAKDTASPKGCYAGSGAGIGDLTVGGASSLTGTVFNVTIVKATA</sequence>
<dbReference type="OrthoDB" id="3753180at2759"/>
<reference evidence="2" key="1">
    <citation type="journal article" date="2020" name="Stud. Mycol.">
        <title>101 Dothideomycetes genomes: a test case for predicting lifestyles and emergence of pathogens.</title>
        <authorList>
            <person name="Haridas S."/>
            <person name="Albert R."/>
            <person name="Binder M."/>
            <person name="Bloem J."/>
            <person name="Labutti K."/>
            <person name="Salamov A."/>
            <person name="Andreopoulos B."/>
            <person name="Baker S."/>
            <person name="Barry K."/>
            <person name="Bills G."/>
            <person name="Bluhm B."/>
            <person name="Cannon C."/>
            <person name="Castanera R."/>
            <person name="Culley D."/>
            <person name="Daum C."/>
            <person name="Ezra D."/>
            <person name="Gonzalez J."/>
            <person name="Henrissat B."/>
            <person name="Kuo A."/>
            <person name="Liang C."/>
            <person name="Lipzen A."/>
            <person name="Lutzoni F."/>
            <person name="Magnuson J."/>
            <person name="Mondo S."/>
            <person name="Nolan M."/>
            <person name="Ohm R."/>
            <person name="Pangilinan J."/>
            <person name="Park H.-J."/>
            <person name="Ramirez L."/>
            <person name="Alfaro M."/>
            <person name="Sun H."/>
            <person name="Tritt A."/>
            <person name="Yoshinaga Y."/>
            <person name="Zwiers L.-H."/>
            <person name="Turgeon B."/>
            <person name="Goodwin S."/>
            <person name="Spatafora J."/>
            <person name="Crous P."/>
            <person name="Grigoriev I."/>
        </authorList>
    </citation>
    <scope>NUCLEOTIDE SEQUENCE</scope>
    <source>
        <strain evidence="2">CBS 122681</strain>
    </source>
</reference>
<evidence type="ECO:0000313" key="3">
    <source>
        <dbReference type="Proteomes" id="UP000799324"/>
    </source>
</evidence>
<keyword evidence="3" id="KW-1185">Reference proteome</keyword>
<proteinExistence type="predicted"/>
<accession>A0A6A6T928</accession>
<evidence type="ECO:0000256" key="1">
    <source>
        <dbReference type="SAM" id="SignalP"/>
    </source>
</evidence>
<dbReference type="Proteomes" id="UP000799324">
    <property type="component" value="Unassembled WGS sequence"/>
</dbReference>
<protein>
    <recommendedName>
        <fullName evidence="4">Secreted protein</fullName>
    </recommendedName>
</protein>
<name>A0A6A6T928_9PLEO</name>
<feature type="signal peptide" evidence="1">
    <location>
        <begin position="1"/>
        <end position="17"/>
    </location>
</feature>
<gene>
    <name evidence="2" type="ORF">K491DRAFT_692905</name>
</gene>
<evidence type="ECO:0008006" key="4">
    <source>
        <dbReference type="Google" id="ProtNLM"/>
    </source>
</evidence>
<evidence type="ECO:0000313" key="2">
    <source>
        <dbReference type="EMBL" id="KAF2655443.1"/>
    </source>
</evidence>
<dbReference type="AlphaFoldDB" id="A0A6A6T928"/>
<organism evidence="2 3">
    <name type="scientific">Lophiostoma macrostomum CBS 122681</name>
    <dbReference type="NCBI Taxonomy" id="1314788"/>
    <lineage>
        <taxon>Eukaryota</taxon>
        <taxon>Fungi</taxon>
        <taxon>Dikarya</taxon>
        <taxon>Ascomycota</taxon>
        <taxon>Pezizomycotina</taxon>
        <taxon>Dothideomycetes</taxon>
        <taxon>Pleosporomycetidae</taxon>
        <taxon>Pleosporales</taxon>
        <taxon>Lophiostomataceae</taxon>
        <taxon>Lophiostoma</taxon>
    </lineage>
</organism>
<feature type="chain" id="PRO_5025385765" description="Secreted protein" evidence="1">
    <location>
        <begin position="18"/>
        <end position="188"/>
    </location>
</feature>
<keyword evidence="1" id="KW-0732">Signal</keyword>